<keyword evidence="2" id="KW-1133">Transmembrane helix</keyword>
<feature type="domain" description="IPT/TIG" evidence="3">
    <location>
        <begin position="153"/>
        <end position="239"/>
    </location>
</feature>
<accession>A0A8C2PQY2</accession>
<feature type="domain" description="Plexin cytoplasmic RasGAP" evidence="4">
    <location>
        <begin position="486"/>
        <end position="1008"/>
    </location>
</feature>
<evidence type="ECO:0000313" key="6">
    <source>
        <dbReference type="Ensembl" id="ENSCCRP00020076950.1"/>
    </source>
</evidence>
<dbReference type="PANTHER" id="PTHR22625:SF4">
    <property type="entry name" value="PLEXIN-C1"/>
    <property type="match status" value="1"/>
</dbReference>
<dbReference type="Proteomes" id="UP000694701">
    <property type="component" value="Unplaced"/>
</dbReference>
<dbReference type="GO" id="GO:0007162">
    <property type="term" value="P:negative regulation of cell adhesion"/>
    <property type="evidence" value="ECO:0007669"/>
    <property type="project" value="TreeGrafter"/>
</dbReference>
<dbReference type="GO" id="GO:0002116">
    <property type="term" value="C:semaphorin receptor complex"/>
    <property type="evidence" value="ECO:0007669"/>
    <property type="project" value="TreeGrafter"/>
</dbReference>
<dbReference type="Pfam" id="PF20170">
    <property type="entry name" value="Plexin_RBD"/>
    <property type="match status" value="1"/>
</dbReference>
<dbReference type="GO" id="GO:0017154">
    <property type="term" value="F:semaphorin receptor activity"/>
    <property type="evidence" value="ECO:0007669"/>
    <property type="project" value="InterPro"/>
</dbReference>
<proteinExistence type="predicted"/>
<feature type="transmembrane region" description="Helical" evidence="2">
    <location>
        <begin position="416"/>
        <end position="438"/>
    </location>
</feature>
<sequence>MLFKTFSSLLCPPPPPPASTLIADDFATFFINKIKNISAQFSTPQSIKHISPANIHSFTSFSSQMLYTGGFKVSATVTIEDQKITEMLTLRNCSSITENSPNAAYTQCVQCISSGCHWSSSSQRCDWTQGPGPQLNIQDACKHLLSEMDYSEPEILSLEPNKVSFHGRNNVLLRGRNLESVTKIRVQGDLDCISKEFPVLNRSSDTLRFHIPRSGTKGTVKVCVVTPDDRCHGNSTITYGSHSNCTGIQPTVSWSSGGRKIHVQGSNLELVESVTVLPSNKVLKTQYNTSSGDVWFHSPPYGGGGQFSALLNVGNSTVHCVGYFSYKPDPEFTGFTSLQVANDLQVNIQKKMDDLNLNISEVNVMGVRGGQEYRCVLEKIESNAVICKIKGESRVDSLTISIGGFSKDLEPKNSSLYFLILAALILLIILGAVVGFIVHRKSQRQMHERMNKQLEMLESNIRRDIRQGFVDLQTEKSDLIDNVGAIPFLDYKHFALKIFFPEAGPLAALLIRDIGQDSEQTTIDEKCQAFAALIRDKQFLSCFVHALEEQKNFSIRDKCTVASLLTLALHGDLLYLTEVMEDLLQSLMDQSSNTNPKLLLRRTESIVEKLLTNWMSICLYGFLRESVGQPLFLLVSALTQQISKGPVDSVTEKALYTLSEDWLLCQAQDFEALKLNVVFAVGTGGEVSEALEVNALTCDTIQQVKEKILQTFQRKFGFLFQHIRNIEIEYEKDGKFVMLQEVDESSEIRGNVTMLNTLKHYKVGDGSCIKVITRNVHAPLRSQSSVKDDENFAVKYFHLVDPEIDTDLSAHPEKKALKFKEMYLTKLLSTKVAVHSFVENLFRSIWGLPNSRAPMAIKYFFDFLDVQAERKKISDPDVLHIWKTNSVPLRFWVNILKNPDFVFSDLEKTPHLDGCLSVIAQAFMDSFSLAEQHLDKHSPTNKLLYGKDIPQYKQEVKSYYKLVKDQSSISSQEFKIFLQEESKKHQNEFNESVALRELCKFMLRYFTKVSQKLEQTEAPDKLKEDMQNVKELFENMKRSGWS</sequence>
<dbReference type="GO" id="GO:0050772">
    <property type="term" value="P:positive regulation of axonogenesis"/>
    <property type="evidence" value="ECO:0007669"/>
    <property type="project" value="TreeGrafter"/>
</dbReference>
<dbReference type="InterPro" id="IPR013548">
    <property type="entry name" value="Plexin_cytoplasmic_RasGAP_dom"/>
</dbReference>
<dbReference type="Gene3D" id="3.10.20.90">
    <property type="entry name" value="Phosphatidylinositol 3-kinase Catalytic Subunit, Chain A, domain 1"/>
    <property type="match status" value="1"/>
</dbReference>
<dbReference type="InterPro" id="IPR031148">
    <property type="entry name" value="Plexin"/>
</dbReference>
<keyword evidence="2" id="KW-0812">Transmembrane</keyword>
<protein>
    <submittedName>
        <fullName evidence="6">Plexin C1</fullName>
    </submittedName>
</protein>
<dbReference type="PANTHER" id="PTHR22625">
    <property type="entry name" value="PLEXIN"/>
    <property type="match status" value="1"/>
</dbReference>
<dbReference type="CDD" id="cd00102">
    <property type="entry name" value="IPT"/>
    <property type="match status" value="2"/>
</dbReference>
<name>A0A8C2PQY2_CYPCA</name>
<dbReference type="InterPro" id="IPR046800">
    <property type="entry name" value="Plexin_RBD"/>
</dbReference>
<organism evidence="6 7">
    <name type="scientific">Cyprinus carpio</name>
    <name type="common">Common carp</name>
    <dbReference type="NCBI Taxonomy" id="7962"/>
    <lineage>
        <taxon>Eukaryota</taxon>
        <taxon>Metazoa</taxon>
        <taxon>Chordata</taxon>
        <taxon>Craniata</taxon>
        <taxon>Vertebrata</taxon>
        <taxon>Euteleostomi</taxon>
        <taxon>Actinopterygii</taxon>
        <taxon>Neopterygii</taxon>
        <taxon>Teleostei</taxon>
        <taxon>Ostariophysi</taxon>
        <taxon>Cypriniformes</taxon>
        <taxon>Cyprinidae</taxon>
        <taxon>Cyprininae</taxon>
        <taxon>Cyprinus</taxon>
    </lineage>
</organism>
<dbReference type="GO" id="GO:0008360">
    <property type="term" value="P:regulation of cell shape"/>
    <property type="evidence" value="ECO:0007669"/>
    <property type="project" value="TreeGrafter"/>
</dbReference>
<dbReference type="Gene3D" id="1.10.506.10">
    <property type="entry name" value="GTPase Activation - p120gap, domain 1"/>
    <property type="match status" value="1"/>
</dbReference>
<dbReference type="Ensembl" id="ENSCCRT00020084358.1">
    <property type="protein sequence ID" value="ENSCCRP00020076950.1"/>
    <property type="gene ID" value="ENSCCRG00020035828.1"/>
</dbReference>
<dbReference type="SUPFAM" id="SSF81296">
    <property type="entry name" value="E set domains"/>
    <property type="match status" value="1"/>
</dbReference>
<feature type="coiled-coil region" evidence="1">
    <location>
        <begin position="440"/>
        <end position="467"/>
    </location>
</feature>
<dbReference type="Pfam" id="PF01833">
    <property type="entry name" value="TIG"/>
    <property type="match status" value="2"/>
</dbReference>
<dbReference type="InterPro" id="IPR002909">
    <property type="entry name" value="IPT_dom"/>
</dbReference>
<dbReference type="GO" id="GO:0030334">
    <property type="term" value="P:regulation of cell migration"/>
    <property type="evidence" value="ECO:0007669"/>
    <property type="project" value="TreeGrafter"/>
</dbReference>
<keyword evidence="1" id="KW-0175">Coiled coil</keyword>
<evidence type="ECO:0000259" key="5">
    <source>
        <dbReference type="Pfam" id="PF20170"/>
    </source>
</evidence>
<dbReference type="GO" id="GO:0007399">
    <property type="term" value="P:nervous system development"/>
    <property type="evidence" value="ECO:0007669"/>
    <property type="project" value="UniProtKB-ARBA"/>
</dbReference>
<dbReference type="GO" id="GO:0005886">
    <property type="term" value="C:plasma membrane"/>
    <property type="evidence" value="ECO:0007669"/>
    <property type="project" value="TreeGrafter"/>
</dbReference>
<dbReference type="InterPro" id="IPR013783">
    <property type="entry name" value="Ig-like_fold"/>
</dbReference>
<evidence type="ECO:0000259" key="4">
    <source>
        <dbReference type="Pfam" id="PF08337"/>
    </source>
</evidence>
<keyword evidence="2" id="KW-0472">Membrane</keyword>
<dbReference type="Gene3D" id="2.60.40.10">
    <property type="entry name" value="Immunoglobulins"/>
    <property type="match status" value="1"/>
</dbReference>
<evidence type="ECO:0000256" key="2">
    <source>
        <dbReference type="SAM" id="Phobius"/>
    </source>
</evidence>
<dbReference type="Pfam" id="PF08337">
    <property type="entry name" value="Plexin_cytopl"/>
    <property type="match status" value="1"/>
</dbReference>
<evidence type="ECO:0000259" key="3">
    <source>
        <dbReference type="Pfam" id="PF01833"/>
    </source>
</evidence>
<reference evidence="6" key="1">
    <citation type="submission" date="2025-08" db="UniProtKB">
        <authorList>
            <consortium name="Ensembl"/>
        </authorList>
    </citation>
    <scope>IDENTIFICATION</scope>
</reference>
<dbReference type="SUPFAM" id="SSF48350">
    <property type="entry name" value="GTPase activation domain, GAP"/>
    <property type="match status" value="1"/>
</dbReference>
<evidence type="ECO:0000313" key="7">
    <source>
        <dbReference type="Proteomes" id="UP000694701"/>
    </source>
</evidence>
<dbReference type="FunFam" id="3.10.20.90:FF:000429">
    <property type="entry name" value="Plexin C1"/>
    <property type="match status" value="1"/>
</dbReference>
<dbReference type="InterPro" id="IPR014756">
    <property type="entry name" value="Ig_E-set"/>
</dbReference>
<evidence type="ECO:0000256" key="1">
    <source>
        <dbReference type="SAM" id="Coils"/>
    </source>
</evidence>
<dbReference type="InterPro" id="IPR008936">
    <property type="entry name" value="Rho_GTPase_activation_prot"/>
</dbReference>
<feature type="domain" description="IPT/TIG" evidence="3">
    <location>
        <begin position="245"/>
        <end position="317"/>
    </location>
</feature>
<feature type="domain" description="Plexin cytoplasmic RhoGTPase-binding" evidence="5">
    <location>
        <begin position="658"/>
        <end position="770"/>
    </location>
</feature>
<dbReference type="AlphaFoldDB" id="A0A8C2PQY2"/>